<evidence type="ECO:0000313" key="3">
    <source>
        <dbReference type="EMBL" id="CUH73500.1"/>
    </source>
</evidence>
<dbReference type="EMBL" id="CYSB01000044">
    <property type="protein sequence ID" value="CUH70076.1"/>
    <property type="molecule type" value="Genomic_DNA"/>
</dbReference>
<reference evidence="2 4" key="2">
    <citation type="submission" date="2015-09" db="EMBL/GenBank/DDBJ databases">
        <authorList>
            <person name="Rodrigo-Torres L."/>
            <person name="Arahal D.R."/>
        </authorList>
    </citation>
    <scope>NUCLEOTIDE SEQUENCE [LARGE SCALE GENOMIC DNA]</scope>
    <source>
        <strain evidence="2 4">CECT 5118</strain>
    </source>
</reference>
<gene>
    <name evidence="2" type="ORF">TL5118_04051</name>
    <name evidence="3" type="ORF">TL5120_03310</name>
</gene>
<evidence type="ECO:0000313" key="2">
    <source>
        <dbReference type="EMBL" id="CUH70076.1"/>
    </source>
</evidence>
<keyword evidence="4" id="KW-1185">Reference proteome</keyword>
<evidence type="ECO:0000259" key="1">
    <source>
        <dbReference type="Pfam" id="PF01381"/>
    </source>
</evidence>
<evidence type="ECO:0000313" key="4">
    <source>
        <dbReference type="Proteomes" id="UP000051086"/>
    </source>
</evidence>
<organism evidence="3 5">
    <name type="scientific">Thalassovita autumnalis</name>
    <dbReference type="NCBI Taxonomy" id="2072972"/>
    <lineage>
        <taxon>Bacteria</taxon>
        <taxon>Pseudomonadati</taxon>
        <taxon>Pseudomonadota</taxon>
        <taxon>Alphaproteobacteria</taxon>
        <taxon>Rhodobacterales</taxon>
        <taxon>Roseobacteraceae</taxon>
        <taxon>Thalassovita</taxon>
    </lineage>
</organism>
<dbReference type="RefSeq" id="WP_131727475.1">
    <property type="nucleotide sequence ID" value="NZ_CYSB01000044.1"/>
</dbReference>
<dbReference type="Proteomes" id="UP000051086">
    <property type="component" value="Unassembled WGS sequence"/>
</dbReference>
<dbReference type="EMBL" id="CYSC01000040">
    <property type="protein sequence ID" value="CUH73500.1"/>
    <property type="molecule type" value="Genomic_DNA"/>
</dbReference>
<reference evidence="3 5" key="1">
    <citation type="submission" date="2015-09" db="EMBL/GenBank/DDBJ databases">
        <authorList>
            <consortium name="Swine Surveillance"/>
        </authorList>
    </citation>
    <scope>NUCLEOTIDE SEQUENCE [LARGE SCALE GENOMIC DNA]</scope>
    <source>
        <strain evidence="3 5">5120</strain>
    </source>
</reference>
<name>A0A0N7LY21_9RHOB</name>
<dbReference type="InterPro" id="IPR001387">
    <property type="entry name" value="Cro/C1-type_HTH"/>
</dbReference>
<dbReference type="Pfam" id="PF01381">
    <property type="entry name" value="HTH_3"/>
    <property type="match status" value="1"/>
</dbReference>
<dbReference type="CDD" id="cd00093">
    <property type="entry name" value="HTH_XRE"/>
    <property type="match status" value="1"/>
</dbReference>
<dbReference type="OrthoDB" id="8377242at2"/>
<protein>
    <recommendedName>
        <fullName evidence="1">HTH cro/C1-type domain-containing protein</fullName>
    </recommendedName>
</protein>
<dbReference type="GO" id="GO:0003677">
    <property type="term" value="F:DNA binding"/>
    <property type="evidence" value="ECO:0007669"/>
    <property type="project" value="InterPro"/>
</dbReference>
<accession>A0A0N7LY21</accession>
<proteinExistence type="predicted"/>
<sequence length="164" mass="18581">MTFSFKRRSLSKPANGEKIRLSDLSFVRARNRNKAHSLLLDEFEKSGMSKADLAKMLGKRPEQITRWLGGPANLTLDTLSDLTFAIRGEFFELHLRDDLAKGKSNQPCAEWITNPIRTCRWETVSTETSVAEVKPTQSHTNQYVICSSHPGEEKDGNYARYTTS</sequence>
<dbReference type="SUPFAM" id="SSF47413">
    <property type="entry name" value="lambda repressor-like DNA-binding domains"/>
    <property type="match status" value="1"/>
</dbReference>
<feature type="domain" description="HTH cro/C1-type" evidence="1">
    <location>
        <begin position="44"/>
        <end position="82"/>
    </location>
</feature>
<dbReference type="Proteomes" id="UP000051887">
    <property type="component" value="Unassembled WGS sequence"/>
</dbReference>
<dbReference type="InterPro" id="IPR010982">
    <property type="entry name" value="Lambda_DNA-bd_dom_sf"/>
</dbReference>
<dbReference type="AlphaFoldDB" id="A0A0N7LY21"/>
<evidence type="ECO:0000313" key="5">
    <source>
        <dbReference type="Proteomes" id="UP000051887"/>
    </source>
</evidence>